<dbReference type="OrthoDB" id="9995210at2759"/>
<feature type="repeat" description="ANK" evidence="7">
    <location>
        <begin position="89"/>
        <end position="121"/>
    </location>
</feature>
<evidence type="ECO:0000256" key="4">
    <source>
        <dbReference type="ARBA" id="ARBA00022989"/>
    </source>
</evidence>
<sequence length="479" mass="54752">MTTNVVNTLSIAMSNGNKRYFKEILEEMVENHKDIQDDHGYNVFHMIAKGPINEAGLLEFLSLLNTMMGLKFSKDYAKNFINSKDKRENNLLPLHLAITKGKSKIAIEFIKLGADPLEKDAYGKNALHLAASFGTLSLLCFLVQDLSMDINSQDELGNTPLHLSILERREEMGLLILTLTSSINQQNASGDTPLHLSISTGNYRISKHLLYKKAQKHIKNLSNQTPSTICQLKDLKSLLRKRLTKKSFKYFLLIFIALIIQSGSLLSIELQNPPKIYRLTLSSSGVFILSLSFFIYLTCKNPGYENTSPMPLKELYEKYNPEFVCPYCSLKKHKGTRHCIVCNKCVRDLDHHCKWINNCVGKSNEKAFMAMLIWMMFQSSASTFFGCWLIYKSWFEDHLRSYEIIFSFISFSIFIIVVPVTVRTIRNAYKRKKLLKLISTKPQTKAINVDESSDTESMLLYQRSDSFNTFTNSRKNSAA</sequence>
<dbReference type="GO" id="GO:0016020">
    <property type="term" value="C:membrane"/>
    <property type="evidence" value="ECO:0007669"/>
    <property type="project" value="UniProtKB-SubCell"/>
</dbReference>
<evidence type="ECO:0000313" key="10">
    <source>
        <dbReference type="EMBL" id="OMJ68802.1"/>
    </source>
</evidence>
<dbReference type="EMBL" id="MPUH01001279">
    <property type="protein sequence ID" value="OMJ68802.1"/>
    <property type="molecule type" value="Genomic_DNA"/>
</dbReference>
<evidence type="ECO:0000256" key="2">
    <source>
        <dbReference type="ARBA" id="ARBA00022692"/>
    </source>
</evidence>
<protein>
    <recommendedName>
        <fullName evidence="8">Palmitoyltransferase</fullName>
        <ecNumber evidence="8">2.3.1.225</ecNumber>
    </recommendedName>
</protein>
<evidence type="ECO:0000256" key="3">
    <source>
        <dbReference type="ARBA" id="ARBA00022737"/>
    </source>
</evidence>
<comment type="caution">
    <text evidence="10">The sequence shown here is derived from an EMBL/GenBank/DDBJ whole genome shotgun (WGS) entry which is preliminary data.</text>
</comment>
<feature type="transmembrane region" description="Helical" evidence="8">
    <location>
        <begin position="276"/>
        <end position="297"/>
    </location>
</feature>
<dbReference type="AlphaFoldDB" id="A0A1R2AWF5"/>
<evidence type="ECO:0000256" key="5">
    <source>
        <dbReference type="ARBA" id="ARBA00023043"/>
    </source>
</evidence>
<evidence type="ECO:0000256" key="6">
    <source>
        <dbReference type="ARBA" id="ARBA00023136"/>
    </source>
</evidence>
<comment type="similarity">
    <text evidence="8">Belongs to the DHHC palmitoyltransferase family.</text>
</comment>
<keyword evidence="11" id="KW-1185">Reference proteome</keyword>
<dbReference type="Pfam" id="PF00023">
    <property type="entry name" value="Ank"/>
    <property type="match status" value="1"/>
</dbReference>
<keyword evidence="2 8" id="KW-0812">Transmembrane</keyword>
<comment type="domain">
    <text evidence="8">The DHHC domain is required for palmitoyltransferase activity.</text>
</comment>
<evidence type="ECO:0000256" key="1">
    <source>
        <dbReference type="ARBA" id="ARBA00004141"/>
    </source>
</evidence>
<evidence type="ECO:0000313" key="11">
    <source>
        <dbReference type="Proteomes" id="UP000187209"/>
    </source>
</evidence>
<dbReference type="PROSITE" id="PS50088">
    <property type="entry name" value="ANK_REPEAT"/>
    <property type="match status" value="3"/>
</dbReference>
<feature type="transmembrane region" description="Helical" evidence="8">
    <location>
        <begin position="250"/>
        <end position="270"/>
    </location>
</feature>
<comment type="subcellular location">
    <subcellularLocation>
        <location evidence="1">Membrane</location>
        <topology evidence="1">Multi-pass membrane protein</topology>
    </subcellularLocation>
</comment>
<name>A0A1R2AWF5_9CILI</name>
<dbReference type="GO" id="GO:0019706">
    <property type="term" value="F:protein-cysteine S-palmitoyltransferase activity"/>
    <property type="evidence" value="ECO:0007669"/>
    <property type="project" value="UniProtKB-EC"/>
</dbReference>
<comment type="catalytic activity">
    <reaction evidence="8">
        <text>L-cysteinyl-[protein] + hexadecanoyl-CoA = S-hexadecanoyl-L-cysteinyl-[protein] + CoA</text>
        <dbReference type="Rhea" id="RHEA:36683"/>
        <dbReference type="Rhea" id="RHEA-COMP:10131"/>
        <dbReference type="Rhea" id="RHEA-COMP:11032"/>
        <dbReference type="ChEBI" id="CHEBI:29950"/>
        <dbReference type="ChEBI" id="CHEBI:57287"/>
        <dbReference type="ChEBI" id="CHEBI:57379"/>
        <dbReference type="ChEBI" id="CHEBI:74151"/>
        <dbReference type="EC" id="2.3.1.225"/>
    </reaction>
</comment>
<dbReference type="PANTHER" id="PTHR24161">
    <property type="entry name" value="ANK_REP_REGION DOMAIN-CONTAINING PROTEIN-RELATED"/>
    <property type="match status" value="1"/>
</dbReference>
<keyword evidence="5 7" id="KW-0040">ANK repeat</keyword>
<dbReference type="Pfam" id="PF01529">
    <property type="entry name" value="DHHC"/>
    <property type="match status" value="1"/>
</dbReference>
<gene>
    <name evidence="10" type="ORF">SteCoe_33643</name>
</gene>
<feature type="domain" description="Palmitoyltransferase DHHC" evidence="9">
    <location>
        <begin position="321"/>
        <end position="419"/>
    </location>
</feature>
<dbReference type="Pfam" id="PF12796">
    <property type="entry name" value="Ank_2"/>
    <property type="match status" value="1"/>
</dbReference>
<feature type="repeat" description="ANK" evidence="7">
    <location>
        <begin position="122"/>
        <end position="155"/>
    </location>
</feature>
<keyword evidence="8" id="KW-0012">Acyltransferase</keyword>
<dbReference type="InterPro" id="IPR001594">
    <property type="entry name" value="Palmitoyltrfase_DHHC"/>
</dbReference>
<reference evidence="10 11" key="1">
    <citation type="submission" date="2016-11" db="EMBL/GenBank/DDBJ databases">
        <title>The macronuclear genome of Stentor coeruleus: a giant cell with tiny introns.</title>
        <authorList>
            <person name="Slabodnick M."/>
            <person name="Ruby J.G."/>
            <person name="Reiff S.B."/>
            <person name="Swart E.C."/>
            <person name="Gosai S."/>
            <person name="Prabakaran S."/>
            <person name="Witkowska E."/>
            <person name="Larue G.E."/>
            <person name="Fisher S."/>
            <person name="Freeman R.M."/>
            <person name="Gunawardena J."/>
            <person name="Chu W."/>
            <person name="Stover N.A."/>
            <person name="Gregory B.D."/>
            <person name="Nowacki M."/>
            <person name="Derisi J."/>
            <person name="Roy S.W."/>
            <person name="Marshall W.F."/>
            <person name="Sood P."/>
        </authorList>
    </citation>
    <scope>NUCLEOTIDE SEQUENCE [LARGE SCALE GENOMIC DNA]</scope>
    <source>
        <strain evidence="10">WM001</strain>
    </source>
</reference>
<dbReference type="InterPro" id="IPR036770">
    <property type="entry name" value="Ankyrin_rpt-contain_sf"/>
</dbReference>
<feature type="repeat" description="ANK" evidence="7">
    <location>
        <begin position="189"/>
        <end position="221"/>
    </location>
</feature>
<organism evidence="10 11">
    <name type="scientific">Stentor coeruleus</name>
    <dbReference type="NCBI Taxonomy" id="5963"/>
    <lineage>
        <taxon>Eukaryota</taxon>
        <taxon>Sar</taxon>
        <taxon>Alveolata</taxon>
        <taxon>Ciliophora</taxon>
        <taxon>Postciliodesmatophora</taxon>
        <taxon>Heterotrichea</taxon>
        <taxon>Heterotrichida</taxon>
        <taxon>Stentoridae</taxon>
        <taxon>Stentor</taxon>
    </lineage>
</organism>
<dbReference type="PROSITE" id="PS50216">
    <property type="entry name" value="DHHC"/>
    <property type="match status" value="1"/>
</dbReference>
<keyword evidence="6 8" id="KW-0472">Membrane</keyword>
<keyword evidence="4 8" id="KW-1133">Transmembrane helix</keyword>
<dbReference type="EC" id="2.3.1.225" evidence="8"/>
<dbReference type="SMART" id="SM00248">
    <property type="entry name" value="ANK"/>
    <property type="match status" value="4"/>
</dbReference>
<feature type="transmembrane region" description="Helical" evidence="8">
    <location>
        <begin position="403"/>
        <end position="422"/>
    </location>
</feature>
<dbReference type="Gene3D" id="1.25.40.20">
    <property type="entry name" value="Ankyrin repeat-containing domain"/>
    <property type="match status" value="2"/>
</dbReference>
<proteinExistence type="inferred from homology"/>
<keyword evidence="3" id="KW-0677">Repeat</keyword>
<evidence type="ECO:0000256" key="7">
    <source>
        <dbReference type="PROSITE-ProRule" id="PRU00023"/>
    </source>
</evidence>
<dbReference type="InterPro" id="IPR002110">
    <property type="entry name" value="Ankyrin_rpt"/>
</dbReference>
<dbReference type="SUPFAM" id="SSF48403">
    <property type="entry name" value="Ankyrin repeat"/>
    <property type="match status" value="1"/>
</dbReference>
<evidence type="ECO:0000259" key="9">
    <source>
        <dbReference type="Pfam" id="PF01529"/>
    </source>
</evidence>
<dbReference type="Proteomes" id="UP000187209">
    <property type="component" value="Unassembled WGS sequence"/>
</dbReference>
<evidence type="ECO:0000256" key="8">
    <source>
        <dbReference type="RuleBase" id="RU079119"/>
    </source>
</evidence>
<dbReference type="PROSITE" id="PS50297">
    <property type="entry name" value="ANK_REP_REGION"/>
    <property type="match status" value="1"/>
</dbReference>
<keyword evidence="8" id="KW-0808">Transferase</keyword>
<dbReference type="PANTHER" id="PTHR24161:SF85">
    <property type="entry name" value="PALMITOYLTRANSFERASE HIP14"/>
    <property type="match status" value="1"/>
</dbReference>
<feature type="transmembrane region" description="Helical" evidence="8">
    <location>
        <begin position="372"/>
        <end position="391"/>
    </location>
</feature>
<accession>A0A1R2AWF5</accession>